<feature type="transmembrane region" description="Helical" evidence="7">
    <location>
        <begin position="245"/>
        <end position="266"/>
    </location>
</feature>
<dbReference type="RefSeq" id="XP_011296745.1">
    <property type="nucleotide sequence ID" value="XM_011298443.1"/>
</dbReference>
<dbReference type="SUPFAM" id="SSF46565">
    <property type="entry name" value="Chaperone J-domain"/>
    <property type="match status" value="1"/>
</dbReference>
<dbReference type="AlphaFoldDB" id="A0A0C9R3P7"/>
<organism evidence="9">
    <name type="scientific">Fopius arisanus</name>
    <dbReference type="NCBI Taxonomy" id="64838"/>
    <lineage>
        <taxon>Eukaryota</taxon>
        <taxon>Metazoa</taxon>
        <taxon>Ecdysozoa</taxon>
        <taxon>Arthropoda</taxon>
        <taxon>Hexapoda</taxon>
        <taxon>Insecta</taxon>
        <taxon>Pterygota</taxon>
        <taxon>Neoptera</taxon>
        <taxon>Endopterygota</taxon>
        <taxon>Hymenoptera</taxon>
        <taxon>Apocrita</taxon>
        <taxon>Ichneumonoidea</taxon>
        <taxon>Braconidae</taxon>
        <taxon>Opiinae</taxon>
        <taxon>Fopius</taxon>
    </lineage>
</organism>
<evidence type="ECO:0000256" key="6">
    <source>
        <dbReference type="SAM" id="MobiDB-lite"/>
    </source>
</evidence>
<dbReference type="GO" id="GO:0030544">
    <property type="term" value="F:Hsp70 protein binding"/>
    <property type="evidence" value="ECO:0007669"/>
    <property type="project" value="TreeGrafter"/>
</dbReference>
<dbReference type="EMBL" id="GBYB01001451">
    <property type="protein sequence ID" value="JAG71218.1"/>
    <property type="molecule type" value="Transcribed_RNA"/>
</dbReference>
<name>A0A0C9R3P7_9HYME</name>
<dbReference type="GO" id="GO:0005789">
    <property type="term" value="C:endoplasmic reticulum membrane"/>
    <property type="evidence" value="ECO:0007669"/>
    <property type="project" value="TreeGrafter"/>
</dbReference>
<dbReference type="KEGG" id="fas:105262721"/>
<evidence type="ECO:0000313" key="12">
    <source>
        <dbReference type="RefSeq" id="XP_011296745.1"/>
    </source>
</evidence>
<keyword evidence="10" id="KW-1185">Reference proteome</keyword>
<evidence type="ECO:0000256" key="5">
    <source>
        <dbReference type="PROSITE-ProRule" id="PRU00339"/>
    </source>
</evidence>
<evidence type="ECO:0000313" key="13">
    <source>
        <dbReference type="RefSeq" id="XP_011296746.1"/>
    </source>
</evidence>
<dbReference type="RefSeq" id="XP_011296746.1">
    <property type="nucleotide sequence ID" value="XM_011298444.1"/>
</dbReference>
<evidence type="ECO:0000256" key="3">
    <source>
        <dbReference type="ARBA" id="ARBA00022989"/>
    </source>
</evidence>
<proteinExistence type="predicted"/>
<dbReference type="Gene3D" id="1.10.287.110">
    <property type="entry name" value="DnaJ domain"/>
    <property type="match status" value="1"/>
</dbReference>
<dbReference type="InterPro" id="IPR015399">
    <property type="entry name" value="DUF1977_DnaJ-like"/>
</dbReference>
<dbReference type="PROSITE" id="PS50005">
    <property type="entry name" value="TPR"/>
    <property type="match status" value="1"/>
</dbReference>
<dbReference type="RefSeq" id="XP_011296744.1">
    <property type="nucleotide sequence ID" value="XM_011298442.1"/>
</dbReference>
<keyword evidence="3 7" id="KW-1133">Transmembrane helix</keyword>
<dbReference type="PANTHER" id="PTHR43908:SF3">
    <property type="entry name" value="AT29763P-RELATED"/>
    <property type="match status" value="1"/>
</dbReference>
<sequence length="368" mass="43105">MDSNKDEADRCLDLAEQYMRESRFEDAEKFVRKAMKLYPTKRVEEILARISVLSKQNRKSEPEPELRKRQATATNKETSQPQANADYSKEQYEYVKRIKKCKDYYEILGVTKEATDSEIKKAYKKLALQLHPDKNKAPGAAESFKAIGNAVAVLTDPEKRKQYDLYGSDEDRMQSAHSRSTHTHYNYSRGFETDFTAEELFNMFFGGGFPQQEFYMRRSGGRWMRQTPDNQQQHAHREQANGYTAFLQMLPVLLLIVLTMMSSFFISDPVYSLHSNAKYSVQRTTQDHKVPYYVKENFHSEYQGSLRRLEISVEDEYMINLRNACYREKSYKDSMVWKARNFGDAELFQKAKNMDTPSCRKLQDIHAN</sequence>
<reference evidence="9" key="1">
    <citation type="submission" date="2015-01" db="EMBL/GenBank/DDBJ databases">
        <title>Transcriptome Assembly of Fopius arisanus.</title>
        <authorList>
            <person name="Geib S."/>
        </authorList>
    </citation>
    <scope>NUCLEOTIDE SEQUENCE</scope>
</reference>
<dbReference type="SMART" id="SM00271">
    <property type="entry name" value="DnaJ"/>
    <property type="match status" value="1"/>
</dbReference>
<protein>
    <submittedName>
        <fullName evidence="11 12">DnaJ homolog subfamily B member 12</fullName>
    </submittedName>
    <submittedName>
        <fullName evidence="9">Dnajb12 protein</fullName>
    </submittedName>
</protein>
<dbReference type="Pfam" id="PF00226">
    <property type="entry name" value="DnaJ"/>
    <property type="match status" value="1"/>
</dbReference>
<accession>A0A9R1TU47</accession>
<feature type="domain" description="J" evidence="8">
    <location>
        <begin position="103"/>
        <end position="167"/>
    </location>
</feature>
<dbReference type="RefSeq" id="XP_011296747.1">
    <property type="nucleotide sequence ID" value="XM_011298445.1"/>
</dbReference>
<accession>A0A0C9R3P7</accession>
<dbReference type="GO" id="GO:0071218">
    <property type="term" value="P:cellular response to misfolded protein"/>
    <property type="evidence" value="ECO:0007669"/>
    <property type="project" value="TreeGrafter"/>
</dbReference>
<accession>A0A9R1TTS4</accession>
<gene>
    <name evidence="9" type="primary">Dnajb12</name>
    <name evidence="11 12 13 14" type="synonym">LOC105262721</name>
    <name evidence="9" type="ORF">g.9726</name>
</gene>
<dbReference type="FunFam" id="1.10.287.110:FF:000103">
    <property type="entry name" value="DnaJ subfamily B member"/>
    <property type="match status" value="1"/>
</dbReference>
<keyword evidence="2 7" id="KW-0812">Transmembrane</keyword>
<evidence type="ECO:0000256" key="2">
    <source>
        <dbReference type="ARBA" id="ARBA00022692"/>
    </source>
</evidence>
<dbReference type="CDD" id="cd06257">
    <property type="entry name" value="DnaJ"/>
    <property type="match status" value="1"/>
</dbReference>
<feature type="repeat" description="TPR" evidence="5">
    <location>
        <begin position="8"/>
        <end position="41"/>
    </location>
</feature>
<dbReference type="InterPro" id="IPR051100">
    <property type="entry name" value="DnaJ_subfamily_B/C"/>
</dbReference>
<evidence type="ECO:0000256" key="7">
    <source>
        <dbReference type="SAM" id="Phobius"/>
    </source>
</evidence>
<reference evidence="11 12" key="2">
    <citation type="submission" date="2025-04" db="UniProtKB">
        <authorList>
            <consortium name="RefSeq"/>
        </authorList>
    </citation>
    <scope>IDENTIFICATION</scope>
    <source>
        <strain evidence="11 12">USDA-PBARC FA_bdor</strain>
        <tissue evidence="11 12">Whole organism</tissue>
    </source>
</reference>
<evidence type="ECO:0000313" key="11">
    <source>
        <dbReference type="RefSeq" id="XP_011296744.1"/>
    </source>
</evidence>
<dbReference type="InterPro" id="IPR036869">
    <property type="entry name" value="J_dom_sf"/>
</dbReference>
<dbReference type="PROSITE" id="PS50076">
    <property type="entry name" value="DNAJ_2"/>
    <property type="match status" value="1"/>
</dbReference>
<keyword evidence="5" id="KW-0802">TPR repeat</keyword>
<dbReference type="Pfam" id="PF09320">
    <property type="entry name" value="DUF1977"/>
    <property type="match status" value="1"/>
</dbReference>
<accession>A0A9R1ST99</accession>
<dbReference type="Proteomes" id="UP000694866">
    <property type="component" value="Unplaced"/>
</dbReference>
<dbReference type="InterPro" id="IPR001623">
    <property type="entry name" value="DnaJ_domain"/>
</dbReference>
<evidence type="ECO:0000259" key="8">
    <source>
        <dbReference type="PROSITE" id="PS50076"/>
    </source>
</evidence>
<evidence type="ECO:0000256" key="4">
    <source>
        <dbReference type="ARBA" id="ARBA00023136"/>
    </source>
</evidence>
<dbReference type="OrthoDB" id="442087at2759"/>
<feature type="compositionally biased region" description="Basic and acidic residues" evidence="6">
    <location>
        <begin position="58"/>
        <end position="68"/>
    </location>
</feature>
<evidence type="ECO:0000256" key="1">
    <source>
        <dbReference type="ARBA" id="ARBA00004167"/>
    </source>
</evidence>
<dbReference type="PANTHER" id="PTHR43908">
    <property type="entry name" value="AT29763P-RELATED"/>
    <property type="match status" value="1"/>
</dbReference>
<evidence type="ECO:0000313" key="10">
    <source>
        <dbReference type="Proteomes" id="UP000694866"/>
    </source>
</evidence>
<dbReference type="InterPro" id="IPR019734">
    <property type="entry name" value="TPR_rpt"/>
</dbReference>
<accession>A0A9R1STB3</accession>
<feature type="region of interest" description="Disordered" evidence="6">
    <location>
        <begin position="53"/>
        <end position="86"/>
    </location>
</feature>
<evidence type="ECO:0000313" key="9">
    <source>
        <dbReference type="EMBL" id="JAG71218.1"/>
    </source>
</evidence>
<comment type="subcellular location">
    <subcellularLocation>
        <location evidence="1">Membrane</location>
        <topology evidence="1">Single-pass membrane protein</topology>
    </subcellularLocation>
</comment>
<dbReference type="PRINTS" id="PR00625">
    <property type="entry name" value="JDOMAIN"/>
</dbReference>
<keyword evidence="4 7" id="KW-0472">Membrane</keyword>
<evidence type="ECO:0000313" key="14">
    <source>
        <dbReference type="RefSeq" id="XP_011296747.1"/>
    </source>
</evidence>
<feature type="compositionally biased region" description="Polar residues" evidence="6">
    <location>
        <begin position="71"/>
        <end position="85"/>
    </location>
</feature>
<dbReference type="GeneID" id="105262721"/>